<protein>
    <submittedName>
        <fullName evidence="2">Uncharacterized protein</fullName>
    </submittedName>
</protein>
<keyword evidence="1" id="KW-0812">Transmembrane</keyword>
<feature type="transmembrane region" description="Helical" evidence="1">
    <location>
        <begin position="12"/>
        <end position="32"/>
    </location>
</feature>
<keyword evidence="1" id="KW-1133">Transmembrane helix</keyword>
<sequence>MAPRLNPASRSTAVLALFSLVLALIFGIYTTLSYQDRPQPLNLTACILALDNLDPNPFGERVLAGMEIAPEGDHSVCCDNDAGLPAYIRCDICQE</sequence>
<reference evidence="2 3" key="1">
    <citation type="submission" date="2019-09" db="EMBL/GenBank/DDBJ databases">
        <title>The hologenome of the rock-dwelling lichen Lasallia pustulata.</title>
        <authorList>
            <person name="Greshake Tzovaras B."/>
            <person name="Segers F."/>
            <person name="Bicker A."/>
            <person name="Dal Grande F."/>
            <person name="Otte J."/>
            <person name="Hankeln T."/>
            <person name="Schmitt I."/>
            <person name="Ebersberger I."/>
        </authorList>
    </citation>
    <scope>NUCLEOTIDE SEQUENCE [LARGE SCALE GENOMIC DNA]</scope>
    <source>
        <strain evidence="2">A1-1</strain>
    </source>
</reference>
<proteinExistence type="predicted"/>
<accession>A0A5M8PIU9</accession>
<evidence type="ECO:0000256" key="1">
    <source>
        <dbReference type="SAM" id="Phobius"/>
    </source>
</evidence>
<keyword evidence="1" id="KW-0472">Membrane</keyword>
<dbReference type="AlphaFoldDB" id="A0A5M8PIU9"/>
<evidence type="ECO:0000313" key="2">
    <source>
        <dbReference type="EMBL" id="KAA6408776.1"/>
    </source>
</evidence>
<comment type="caution">
    <text evidence="2">The sequence shown here is derived from an EMBL/GenBank/DDBJ whole genome shotgun (WGS) entry which is preliminary data.</text>
</comment>
<gene>
    <name evidence="2" type="ORF">FRX48_07119</name>
</gene>
<organism evidence="2 3">
    <name type="scientific">Lasallia pustulata</name>
    <dbReference type="NCBI Taxonomy" id="136370"/>
    <lineage>
        <taxon>Eukaryota</taxon>
        <taxon>Fungi</taxon>
        <taxon>Dikarya</taxon>
        <taxon>Ascomycota</taxon>
        <taxon>Pezizomycotina</taxon>
        <taxon>Lecanoromycetes</taxon>
        <taxon>OSLEUM clade</taxon>
        <taxon>Umbilicariomycetidae</taxon>
        <taxon>Umbilicariales</taxon>
        <taxon>Umbilicariaceae</taxon>
        <taxon>Lasallia</taxon>
    </lineage>
</organism>
<name>A0A5M8PIU9_9LECA</name>
<dbReference type="Proteomes" id="UP000324767">
    <property type="component" value="Unassembled WGS sequence"/>
</dbReference>
<evidence type="ECO:0000313" key="3">
    <source>
        <dbReference type="Proteomes" id="UP000324767"/>
    </source>
</evidence>
<dbReference type="EMBL" id="VXIT01000012">
    <property type="protein sequence ID" value="KAA6408776.1"/>
    <property type="molecule type" value="Genomic_DNA"/>
</dbReference>